<proteinExistence type="predicted"/>
<feature type="transmembrane region" description="Helical" evidence="1">
    <location>
        <begin position="12"/>
        <end position="33"/>
    </location>
</feature>
<dbReference type="EMBL" id="LHXO01000009">
    <property type="protein sequence ID" value="KXA95678.1"/>
    <property type="molecule type" value="Genomic_DNA"/>
</dbReference>
<reference evidence="2 3" key="1">
    <citation type="journal article" date="2016" name="Sci. Rep.">
        <title>Metabolic traits of an uncultured archaeal lineage -MSBL1- from brine pools of the Red Sea.</title>
        <authorList>
            <person name="Mwirichia R."/>
            <person name="Alam I."/>
            <person name="Rashid M."/>
            <person name="Vinu M."/>
            <person name="Ba-Alawi W."/>
            <person name="Anthony Kamau A."/>
            <person name="Kamanda Ngugi D."/>
            <person name="Goker M."/>
            <person name="Klenk H.P."/>
            <person name="Bajic V."/>
            <person name="Stingl U."/>
        </authorList>
    </citation>
    <scope>NUCLEOTIDE SEQUENCE [LARGE SCALE GENOMIC DNA]</scope>
    <source>
        <strain evidence="2">SCGC-AAA259E19</strain>
    </source>
</reference>
<dbReference type="AlphaFoldDB" id="A0A133UN66"/>
<evidence type="ECO:0000313" key="2">
    <source>
        <dbReference type="EMBL" id="KXA95678.1"/>
    </source>
</evidence>
<accession>A0A133UN66</accession>
<gene>
    <name evidence="2" type="ORF">AKJ65_01205</name>
</gene>
<keyword evidence="1" id="KW-1133">Transmembrane helix</keyword>
<evidence type="ECO:0000256" key="1">
    <source>
        <dbReference type="SAM" id="Phobius"/>
    </source>
</evidence>
<dbReference type="Proteomes" id="UP000070284">
    <property type="component" value="Unassembled WGS sequence"/>
</dbReference>
<name>A0A133UN66_9EURY</name>
<organism evidence="2 3">
    <name type="scientific">candidate division MSBL1 archaeon SCGC-AAA259E19</name>
    <dbReference type="NCBI Taxonomy" id="1698264"/>
    <lineage>
        <taxon>Archaea</taxon>
        <taxon>Methanobacteriati</taxon>
        <taxon>Methanobacteriota</taxon>
        <taxon>candidate division MSBL1</taxon>
    </lineage>
</organism>
<keyword evidence="1" id="KW-0812">Transmembrane</keyword>
<protein>
    <submittedName>
        <fullName evidence="2">Uncharacterized protein</fullName>
    </submittedName>
</protein>
<sequence>MKSEKMSDRKIVGSIAVILILILFVLGLDAIFIPGREYYEGTEVIPTHSGRTLKEGLQRGDRIHIKINTLEERPVRLLVKGGSIDFEIKGSSMDFTVSIPTSSWYRFTLKNPGDSALLVSYDYRVVLMHSFWSEWP</sequence>
<evidence type="ECO:0000313" key="3">
    <source>
        <dbReference type="Proteomes" id="UP000070284"/>
    </source>
</evidence>
<keyword evidence="1" id="KW-0472">Membrane</keyword>
<keyword evidence="3" id="KW-1185">Reference proteome</keyword>
<comment type="caution">
    <text evidence="2">The sequence shown here is derived from an EMBL/GenBank/DDBJ whole genome shotgun (WGS) entry which is preliminary data.</text>
</comment>